<dbReference type="EC" id="2.3.2.27" evidence="3"/>
<feature type="domain" description="U-box" evidence="9">
    <location>
        <begin position="98"/>
        <end position="370"/>
    </location>
</feature>
<keyword evidence="4" id="KW-0808">Transferase</keyword>
<accession>A0AAV9AVJ7</accession>
<evidence type="ECO:0000313" key="10">
    <source>
        <dbReference type="EMBL" id="KAK1268321.1"/>
    </source>
</evidence>
<gene>
    <name evidence="10" type="ORF">QJS04_geneDACA006270</name>
</gene>
<organism evidence="10 11">
    <name type="scientific">Acorus gramineus</name>
    <name type="common">Dwarf sweet flag</name>
    <dbReference type="NCBI Taxonomy" id="55184"/>
    <lineage>
        <taxon>Eukaryota</taxon>
        <taxon>Viridiplantae</taxon>
        <taxon>Streptophyta</taxon>
        <taxon>Embryophyta</taxon>
        <taxon>Tracheophyta</taxon>
        <taxon>Spermatophyta</taxon>
        <taxon>Magnoliopsida</taxon>
        <taxon>Liliopsida</taxon>
        <taxon>Acoraceae</taxon>
        <taxon>Acorus</taxon>
    </lineage>
</organism>
<dbReference type="Gene3D" id="1.25.10.10">
    <property type="entry name" value="Leucine-rich Repeat Variant"/>
    <property type="match status" value="2"/>
</dbReference>
<dbReference type="AlphaFoldDB" id="A0AAV9AVJ7"/>
<dbReference type="PANTHER" id="PTHR23315:SF64">
    <property type="entry name" value="ARM REPEAT SUPERFAMILY PROTEIN"/>
    <property type="match status" value="1"/>
</dbReference>
<evidence type="ECO:0000256" key="2">
    <source>
        <dbReference type="ARBA" id="ARBA00004906"/>
    </source>
</evidence>
<protein>
    <recommendedName>
        <fullName evidence="3">RING-type E3 ubiquitin transferase</fullName>
        <ecNumber evidence="3">2.3.2.27</ecNumber>
    </recommendedName>
</protein>
<evidence type="ECO:0000256" key="7">
    <source>
        <dbReference type="PROSITE-ProRule" id="PRU00259"/>
    </source>
</evidence>
<dbReference type="InterPro" id="IPR058678">
    <property type="entry name" value="ARM_PUB"/>
</dbReference>
<evidence type="ECO:0000256" key="8">
    <source>
        <dbReference type="SAM" id="MobiDB-lite"/>
    </source>
</evidence>
<comment type="pathway">
    <text evidence="2">Protein modification; protein ubiquitination.</text>
</comment>
<evidence type="ECO:0000259" key="9">
    <source>
        <dbReference type="Pfam" id="PF25598"/>
    </source>
</evidence>
<dbReference type="PROSITE" id="PS50176">
    <property type="entry name" value="ARM_REPEAT"/>
    <property type="match status" value="1"/>
</dbReference>
<keyword evidence="11" id="KW-1185">Reference proteome</keyword>
<keyword evidence="5" id="KW-0677">Repeat</keyword>
<dbReference type="Pfam" id="PF25598">
    <property type="entry name" value="ARM_PUB"/>
    <property type="match status" value="1"/>
</dbReference>
<evidence type="ECO:0000256" key="5">
    <source>
        <dbReference type="ARBA" id="ARBA00022737"/>
    </source>
</evidence>
<name>A0AAV9AVJ7_ACOGR</name>
<sequence length="383" mass="41686">MKPLSIFFDEAPPPKKDPNPPYRITNPSLSLLKKTKFNQRHRELSLFENMGRSSCGDDYDDRSSNFSDINSDRSGEFSPTSADDLRRGLFRNSSDLDRLISDLESPSLDTQREAALGLRLLAKDSPDKRLRIAGAGAIPPLVALLSSTDPKLQEYCVTALFNLSLCEENKTVIADAGAIKSLLKPLKSGTSTARGNAACAFIRLSQIEDFKIAIGRSCAIPPLIALLEKGEIRGKKDAVTALYQLCSLRENKIRAVQSGIMRPLLELLADPDSMMLDKAAMVVKILVTVPEGKTALVEENGIAVLVEIVEVGSQKLKEISVGILFQICEDSVTNRVLVTREGAIPPLVALSQSGTTRARQKAEQLIEMLRQPRSGIGAARGSD</sequence>
<reference evidence="10" key="2">
    <citation type="submission" date="2023-06" db="EMBL/GenBank/DDBJ databases">
        <authorList>
            <person name="Ma L."/>
            <person name="Liu K.-W."/>
            <person name="Li Z."/>
            <person name="Hsiao Y.-Y."/>
            <person name="Qi Y."/>
            <person name="Fu T."/>
            <person name="Tang G."/>
            <person name="Zhang D."/>
            <person name="Sun W.-H."/>
            <person name="Liu D.-K."/>
            <person name="Li Y."/>
            <person name="Chen G.-Z."/>
            <person name="Liu X.-D."/>
            <person name="Liao X.-Y."/>
            <person name="Jiang Y.-T."/>
            <person name="Yu X."/>
            <person name="Hao Y."/>
            <person name="Huang J."/>
            <person name="Zhao X.-W."/>
            <person name="Ke S."/>
            <person name="Chen Y.-Y."/>
            <person name="Wu W.-L."/>
            <person name="Hsu J.-L."/>
            <person name="Lin Y.-F."/>
            <person name="Huang M.-D."/>
            <person name="Li C.-Y."/>
            <person name="Huang L."/>
            <person name="Wang Z.-W."/>
            <person name="Zhao X."/>
            <person name="Zhong W.-Y."/>
            <person name="Peng D.-H."/>
            <person name="Ahmad S."/>
            <person name="Lan S."/>
            <person name="Zhang J.-S."/>
            <person name="Tsai W.-C."/>
            <person name="Van De Peer Y."/>
            <person name="Liu Z.-J."/>
        </authorList>
    </citation>
    <scope>NUCLEOTIDE SEQUENCE</scope>
    <source>
        <strain evidence="10">SCP</strain>
        <tissue evidence="10">Leaves</tissue>
    </source>
</reference>
<feature type="region of interest" description="Disordered" evidence="8">
    <location>
        <begin position="1"/>
        <end position="27"/>
    </location>
</feature>
<dbReference type="GO" id="GO:0016567">
    <property type="term" value="P:protein ubiquitination"/>
    <property type="evidence" value="ECO:0007669"/>
    <property type="project" value="UniProtKB-ARBA"/>
</dbReference>
<evidence type="ECO:0000313" key="11">
    <source>
        <dbReference type="Proteomes" id="UP001179952"/>
    </source>
</evidence>
<dbReference type="GO" id="GO:0061630">
    <property type="term" value="F:ubiquitin protein ligase activity"/>
    <property type="evidence" value="ECO:0007669"/>
    <property type="project" value="UniProtKB-EC"/>
</dbReference>
<comment type="catalytic activity">
    <reaction evidence="1">
        <text>S-ubiquitinyl-[E2 ubiquitin-conjugating enzyme]-L-cysteine + [acceptor protein]-L-lysine = [E2 ubiquitin-conjugating enzyme]-L-cysteine + N(6)-ubiquitinyl-[acceptor protein]-L-lysine.</text>
        <dbReference type="EC" id="2.3.2.27"/>
    </reaction>
</comment>
<dbReference type="InterPro" id="IPR011989">
    <property type="entry name" value="ARM-like"/>
</dbReference>
<comment type="caution">
    <text evidence="10">The sequence shown here is derived from an EMBL/GenBank/DDBJ whole genome shotgun (WGS) entry which is preliminary data.</text>
</comment>
<dbReference type="SMART" id="SM00185">
    <property type="entry name" value="ARM"/>
    <property type="match status" value="6"/>
</dbReference>
<dbReference type="PANTHER" id="PTHR23315">
    <property type="entry name" value="U BOX DOMAIN-CONTAINING"/>
    <property type="match status" value="1"/>
</dbReference>
<dbReference type="InterPro" id="IPR016024">
    <property type="entry name" value="ARM-type_fold"/>
</dbReference>
<reference evidence="10" key="1">
    <citation type="journal article" date="2023" name="Nat. Commun.">
        <title>Diploid and tetraploid genomes of Acorus and the evolution of monocots.</title>
        <authorList>
            <person name="Ma L."/>
            <person name="Liu K.W."/>
            <person name="Li Z."/>
            <person name="Hsiao Y.Y."/>
            <person name="Qi Y."/>
            <person name="Fu T."/>
            <person name="Tang G.D."/>
            <person name="Zhang D."/>
            <person name="Sun W.H."/>
            <person name="Liu D.K."/>
            <person name="Li Y."/>
            <person name="Chen G.Z."/>
            <person name="Liu X.D."/>
            <person name="Liao X.Y."/>
            <person name="Jiang Y.T."/>
            <person name="Yu X."/>
            <person name="Hao Y."/>
            <person name="Huang J."/>
            <person name="Zhao X.W."/>
            <person name="Ke S."/>
            <person name="Chen Y.Y."/>
            <person name="Wu W.L."/>
            <person name="Hsu J.L."/>
            <person name="Lin Y.F."/>
            <person name="Huang M.D."/>
            <person name="Li C.Y."/>
            <person name="Huang L."/>
            <person name="Wang Z.W."/>
            <person name="Zhao X."/>
            <person name="Zhong W.Y."/>
            <person name="Peng D.H."/>
            <person name="Ahmad S."/>
            <person name="Lan S."/>
            <person name="Zhang J.S."/>
            <person name="Tsai W.C."/>
            <person name="Van de Peer Y."/>
            <person name="Liu Z.J."/>
        </authorList>
    </citation>
    <scope>NUCLEOTIDE SEQUENCE</scope>
    <source>
        <strain evidence="10">SCP</strain>
    </source>
</reference>
<dbReference type="FunFam" id="1.25.10.10:FF:000082">
    <property type="entry name" value="RING-type E3 ubiquitin transferase"/>
    <property type="match status" value="1"/>
</dbReference>
<dbReference type="EMBL" id="JAUJYN010000006">
    <property type="protein sequence ID" value="KAK1268321.1"/>
    <property type="molecule type" value="Genomic_DNA"/>
</dbReference>
<dbReference type="Proteomes" id="UP001179952">
    <property type="component" value="Unassembled WGS sequence"/>
</dbReference>
<evidence type="ECO:0000256" key="4">
    <source>
        <dbReference type="ARBA" id="ARBA00022679"/>
    </source>
</evidence>
<evidence type="ECO:0000256" key="3">
    <source>
        <dbReference type="ARBA" id="ARBA00012483"/>
    </source>
</evidence>
<proteinExistence type="predicted"/>
<evidence type="ECO:0000256" key="1">
    <source>
        <dbReference type="ARBA" id="ARBA00000900"/>
    </source>
</evidence>
<evidence type="ECO:0000256" key="6">
    <source>
        <dbReference type="ARBA" id="ARBA00022786"/>
    </source>
</evidence>
<dbReference type="InterPro" id="IPR000225">
    <property type="entry name" value="Armadillo"/>
</dbReference>
<keyword evidence="6" id="KW-0833">Ubl conjugation pathway</keyword>
<dbReference type="SUPFAM" id="SSF48371">
    <property type="entry name" value="ARM repeat"/>
    <property type="match status" value="1"/>
</dbReference>
<feature type="repeat" description="ARM" evidence="7">
    <location>
        <begin position="136"/>
        <end position="178"/>
    </location>
</feature>